<dbReference type="AlphaFoldDB" id="A0A2K2C5N3"/>
<name>A0A2K2C5N3_POPTR</name>
<accession>A0A2K2C5N3</accession>
<gene>
    <name evidence="1" type="ORF">POPTR_001G293500</name>
</gene>
<proteinExistence type="predicted"/>
<evidence type="ECO:0000313" key="2">
    <source>
        <dbReference type="Proteomes" id="UP000006729"/>
    </source>
</evidence>
<evidence type="ECO:0000313" key="1">
    <source>
        <dbReference type="EMBL" id="PNT57337.1"/>
    </source>
</evidence>
<reference evidence="1 2" key="1">
    <citation type="journal article" date="2006" name="Science">
        <title>The genome of black cottonwood, Populus trichocarpa (Torr. &amp; Gray).</title>
        <authorList>
            <person name="Tuskan G.A."/>
            <person name="Difazio S."/>
            <person name="Jansson S."/>
            <person name="Bohlmann J."/>
            <person name="Grigoriev I."/>
            <person name="Hellsten U."/>
            <person name="Putnam N."/>
            <person name="Ralph S."/>
            <person name="Rombauts S."/>
            <person name="Salamov A."/>
            <person name="Schein J."/>
            <person name="Sterck L."/>
            <person name="Aerts A."/>
            <person name="Bhalerao R.R."/>
            <person name="Bhalerao R.P."/>
            <person name="Blaudez D."/>
            <person name="Boerjan W."/>
            <person name="Brun A."/>
            <person name="Brunner A."/>
            <person name="Busov V."/>
            <person name="Campbell M."/>
            <person name="Carlson J."/>
            <person name="Chalot M."/>
            <person name="Chapman J."/>
            <person name="Chen G.L."/>
            <person name="Cooper D."/>
            <person name="Coutinho P.M."/>
            <person name="Couturier J."/>
            <person name="Covert S."/>
            <person name="Cronk Q."/>
            <person name="Cunningham R."/>
            <person name="Davis J."/>
            <person name="Degroeve S."/>
            <person name="Dejardin A."/>
            <person name="Depamphilis C."/>
            <person name="Detter J."/>
            <person name="Dirks B."/>
            <person name="Dubchak I."/>
            <person name="Duplessis S."/>
            <person name="Ehlting J."/>
            <person name="Ellis B."/>
            <person name="Gendler K."/>
            <person name="Goodstein D."/>
            <person name="Gribskov M."/>
            <person name="Grimwood J."/>
            <person name="Groover A."/>
            <person name="Gunter L."/>
            <person name="Hamberger B."/>
            <person name="Heinze B."/>
            <person name="Helariutta Y."/>
            <person name="Henrissat B."/>
            <person name="Holligan D."/>
            <person name="Holt R."/>
            <person name="Huang W."/>
            <person name="Islam-Faridi N."/>
            <person name="Jones S."/>
            <person name="Jones-Rhoades M."/>
            <person name="Jorgensen R."/>
            <person name="Joshi C."/>
            <person name="Kangasjarvi J."/>
            <person name="Karlsson J."/>
            <person name="Kelleher C."/>
            <person name="Kirkpatrick R."/>
            <person name="Kirst M."/>
            <person name="Kohler A."/>
            <person name="Kalluri U."/>
            <person name="Larimer F."/>
            <person name="Leebens-Mack J."/>
            <person name="Leple J.C."/>
            <person name="Locascio P."/>
            <person name="Lou Y."/>
            <person name="Lucas S."/>
            <person name="Martin F."/>
            <person name="Montanini B."/>
            <person name="Napoli C."/>
            <person name="Nelson D.R."/>
            <person name="Nelson C."/>
            <person name="Nieminen K."/>
            <person name="Nilsson O."/>
            <person name="Pereda V."/>
            <person name="Peter G."/>
            <person name="Philippe R."/>
            <person name="Pilate G."/>
            <person name="Poliakov A."/>
            <person name="Razumovskaya J."/>
            <person name="Richardson P."/>
            <person name="Rinaldi C."/>
            <person name="Ritland K."/>
            <person name="Rouze P."/>
            <person name="Ryaboy D."/>
            <person name="Schmutz J."/>
            <person name="Schrader J."/>
            <person name="Segerman B."/>
            <person name="Shin H."/>
            <person name="Siddiqui A."/>
            <person name="Sterky F."/>
            <person name="Terry A."/>
            <person name="Tsai C.J."/>
            <person name="Uberbacher E."/>
            <person name="Unneberg P."/>
            <person name="Vahala J."/>
            <person name="Wall K."/>
            <person name="Wessler S."/>
            <person name="Yang G."/>
            <person name="Yin T."/>
            <person name="Douglas C."/>
            <person name="Marra M."/>
            <person name="Sandberg G."/>
            <person name="Van de Peer Y."/>
            <person name="Rokhsar D."/>
        </authorList>
    </citation>
    <scope>NUCLEOTIDE SEQUENCE [LARGE SCALE GENOMIC DNA]</scope>
    <source>
        <strain evidence="2">cv. Nisqually</strain>
    </source>
</reference>
<dbReference type="Proteomes" id="UP000006729">
    <property type="component" value="Chromosome 1"/>
</dbReference>
<dbReference type="InParanoid" id="A0A2K2C5N3"/>
<protein>
    <submittedName>
        <fullName evidence="1">Uncharacterized protein</fullName>
    </submittedName>
</protein>
<sequence length="100" mass="12008">MLIEIWWPLKNFYTISLTHININIDGNMVEKSNKCEPIFRKYSKRLMRANPYRRPYLENFQGAKRTYLCRRPYLKFFLRGGGELKEDDDVALRRSSQSLS</sequence>
<keyword evidence="2" id="KW-1185">Reference proteome</keyword>
<dbReference type="EMBL" id="CM009290">
    <property type="protein sequence ID" value="PNT57337.1"/>
    <property type="molecule type" value="Genomic_DNA"/>
</dbReference>
<organism evidence="1 2">
    <name type="scientific">Populus trichocarpa</name>
    <name type="common">Western balsam poplar</name>
    <name type="synonym">Populus balsamifera subsp. trichocarpa</name>
    <dbReference type="NCBI Taxonomy" id="3694"/>
    <lineage>
        <taxon>Eukaryota</taxon>
        <taxon>Viridiplantae</taxon>
        <taxon>Streptophyta</taxon>
        <taxon>Embryophyta</taxon>
        <taxon>Tracheophyta</taxon>
        <taxon>Spermatophyta</taxon>
        <taxon>Magnoliopsida</taxon>
        <taxon>eudicotyledons</taxon>
        <taxon>Gunneridae</taxon>
        <taxon>Pentapetalae</taxon>
        <taxon>rosids</taxon>
        <taxon>fabids</taxon>
        <taxon>Malpighiales</taxon>
        <taxon>Salicaceae</taxon>
        <taxon>Saliceae</taxon>
        <taxon>Populus</taxon>
    </lineage>
</organism>